<dbReference type="CDD" id="cd07503">
    <property type="entry name" value="HAD_HisB-N"/>
    <property type="match status" value="1"/>
</dbReference>
<dbReference type="AlphaFoldDB" id="A0AAP3Z275"/>
<keyword evidence="10" id="KW-0862">Zinc</keyword>
<dbReference type="NCBIfam" id="TIGR01662">
    <property type="entry name" value="HAD-SF-IIIA"/>
    <property type="match status" value="1"/>
</dbReference>
<protein>
    <recommendedName>
        <fullName evidence="6 7">D,D-heptose 1,7-bisphosphate phosphatase</fullName>
        <ecNumber evidence="7">3.1.3.-</ecNumber>
    </recommendedName>
</protein>
<reference evidence="11" key="2">
    <citation type="journal article" date="2023" name="Food Microbiol.">
        <title>Evaluation of the fermentation potential of lactic acid bacteria isolated from herbs, fruits and vegetables as starter cultures in nut-based milk alternatives.</title>
        <authorList>
            <person name="Huang W."/>
            <person name="Dong A."/>
            <person name="Pham H.T."/>
            <person name="Zhou C."/>
            <person name="Huo Z."/>
            <person name="Watjen A.P."/>
            <person name="Prakash S."/>
            <person name="Bang-Berthelsen C.H."/>
            <person name="Turner M.S."/>
        </authorList>
    </citation>
    <scope>NUCLEOTIDE SEQUENCE</scope>
    <source>
        <strain evidence="11">54</strain>
    </source>
</reference>
<comment type="subcellular location">
    <subcellularLocation>
        <location evidence="1 7">Cytoplasm</location>
    </subcellularLocation>
</comment>
<feature type="binding site" evidence="10">
    <location>
        <position position="10"/>
    </location>
    <ligand>
        <name>Mg(2+)</name>
        <dbReference type="ChEBI" id="CHEBI:18420"/>
    </ligand>
</feature>
<feature type="binding site" evidence="10">
    <location>
        <position position="94"/>
    </location>
    <ligand>
        <name>Zn(2+)</name>
        <dbReference type="ChEBI" id="CHEBI:29105"/>
    </ligand>
</feature>
<comment type="cofactor">
    <cofactor evidence="10">
        <name>Zn(2+)</name>
        <dbReference type="ChEBI" id="CHEBI:29105"/>
    </cofactor>
</comment>
<evidence type="ECO:0000313" key="11">
    <source>
        <dbReference type="EMBL" id="MDG4977021.1"/>
    </source>
</evidence>
<evidence type="ECO:0000256" key="6">
    <source>
        <dbReference type="ARBA" id="ARBA00031828"/>
    </source>
</evidence>
<feature type="binding site" evidence="10">
    <location>
        <position position="103"/>
    </location>
    <ligand>
        <name>Zn(2+)</name>
        <dbReference type="ChEBI" id="CHEBI:29105"/>
    </ligand>
</feature>
<dbReference type="RefSeq" id="WP_278228421.1">
    <property type="nucleotide sequence ID" value="NZ_JAOWLV010000005.1"/>
</dbReference>
<feature type="binding site" evidence="10">
    <location>
        <position position="101"/>
    </location>
    <ligand>
        <name>Zn(2+)</name>
        <dbReference type="ChEBI" id="CHEBI:29105"/>
    </ligand>
</feature>
<keyword evidence="2 7" id="KW-0963">Cytoplasm</keyword>
<feature type="site" description="Contributes to substrate recognition" evidence="9">
    <location>
        <position position="104"/>
    </location>
</feature>
<dbReference type="InterPro" id="IPR006549">
    <property type="entry name" value="HAD-SF_hydro_IIIA"/>
</dbReference>
<gene>
    <name evidence="11" type="ORF">OGZ50_09770</name>
</gene>
<dbReference type="GO" id="GO:0046872">
    <property type="term" value="F:metal ion binding"/>
    <property type="evidence" value="ECO:0007669"/>
    <property type="project" value="UniProtKB-KW"/>
</dbReference>
<dbReference type="EMBL" id="JAOWLV010000005">
    <property type="protein sequence ID" value="MDG4977021.1"/>
    <property type="molecule type" value="Genomic_DNA"/>
</dbReference>
<evidence type="ECO:0000313" key="12">
    <source>
        <dbReference type="Proteomes" id="UP001152598"/>
    </source>
</evidence>
<evidence type="ECO:0000256" key="2">
    <source>
        <dbReference type="ARBA" id="ARBA00022490"/>
    </source>
</evidence>
<dbReference type="NCBIfam" id="TIGR01656">
    <property type="entry name" value="Histidinol-ppas"/>
    <property type="match status" value="1"/>
</dbReference>
<evidence type="ECO:0000256" key="3">
    <source>
        <dbReference type="ARBA" id="ARBA00022723"/>
    </source>
</evidence>
<reference evidence="11" key="1">
    <citation type="submission" date="2022-10" db="EMBL/GenBank/DDBJ databases">
        <authorList>
            <person name="Turner M.S."/>
            <person name="Huang W."/>
        </authorList>
    </citation>
    <scope>NUCLEOTIDE SEQUENCE</scope>
    <source>
        <strain evidence="11">54</strain>
    </source>
</reference>
<evidence type="ECO:0000256" key="7">
    <source>
        <dbReference type="PIRNR" id="PIRNR004682"/>
    </source>
</evidence>
<feature type="binding site" evidence="10">
    <location>
        <position position="8"/>
    </location>
    <ligand>
        <name>Mg(2+)</name>
        <dbReference type="ChEBI" id="CHEBI:18420"/>
    </ligand>
</feature>
<dbReference type="InterPro" id="IPR036412">
    <property type="entry name" value="HAD-like_sf"/>
</dbReference>
<evidence type="ECO:0000256" key="9">
    <source>
        <dbReference type="PIRSR" id="PIRSR004682-3"/>
    </source>
</evidence>
<dbReference type="PIRSF" id="PIRSF004682">
    <property type="entry name" value="GmhB"/>
    <property type="match status" value="1"/>
</dbReference>
<keyword evidence="4 7" id="KW-0378">Hydrolase</keyword>
<keyword evidence="5 7" id="KW-0119">Carbohydrate metabolism</keyword>
<dbReference type="InterPro" id="IPR006543">
    <property type="entry name" value="Histidinol-phos"/>
</dbReference>
<keyword evidence="10" id="KW-0460">Magnesium</keyword>
<evidence type="ECO:0000256" key="10">
    <source>
        <dbReference type="PIRSR" id="PIRSR004682-4"/>
    </source>
</evidence>
<comment type="similarity">
    <text evidence="7">Belongs to the gmhB family.</text>
</comment>
<name>A0AAP3Z275_9LACT</name>
<dbReference type="GO" id="GO:0005975">
    <property type="term" value="P:carbohydrate metabolic process"/>
    <property type="evidence" value="ECO:0007669"/>
    <property type="project" value="InterPro"/>
</dbReference>
<sequence length="181" mass="20181">MRKAIFFDRDGTLNDFKLGEYITKADELVLLKGAARAVKKANAAGYLCIVVTNQGGVIHNKGITYSDVELINERLIELLENEGAKIDGLYFCPHYPEVESCDCRKPKTGMIDMAMRDFDINLQDSYMIGDSDSDILAGKNARIKTIGIGERIKVEANFCTYNVEDAVDYILKGEKNCPKLV</sequence>
<dbReference type="Proteomes" id="UP001152598">
    <property type="component" value="Unassembled WGS sequence"/>
</dbReference>
<dbReference type="SUPFAM" id="SSF56784">
    <property type="entry name" value="HAD-like"/>
    <property type="match status" value="1"/>
</dbReference>
<keyword evidence="3 10" id="KW-0479">Metal-binding</keyword>
<evidence type="ECO:0000256" key="1">
    <source>
        <dbReference type="ARBA" id="ARBA00004496"/>
    </source>
</evidence>
<feature type="binding site" evidence="10">
    <location>
        <position position="130"/>
    </location>
    <ligand>
        <name>Mg(2+)</name>
        <dbReference type="ChEBI" id="CHEBI:18420"/>
    </ligand>
</feature>
<feature type="site" description="Stabilizes the phosphoryl group" evidence="9">
    <location>
        <position position="105"/>
    </location>
</feature>
<evidence type="ECO:0000256" key="8">
    <source>
        <dbReference type="PIRSR" id="PIRSR004682-1"/>
    </source>
</evidence>
<feature type="binding site" evidence="10">
    <location>
        <position position="92"/>
    </location>
    <ligand>
        <name>Zn(2+)</name>
        <dbReference type="ChEBI" id="CHEBI:29105"/>
    </ligand>
</feature>
<dbReference type="Pfam" id="PF13242">
    <property type="entry name" value="Hydrolase_like"/>
    <property type="match status" value="1"/>
</dbReference>
<dbReference type="Gene3D" id="3.40.50.1000">
    <property type="entry name" value="HAD superfamily/HAD-like"/>
    <property type="match status" value="1"/>
</dbReference>
<proteinExistence type="inferred from homology"/>
<feature type="active site" description="Proton donor" evidence="8">
    <location>
        <position position="10"/>
    </location>
</feature>
<dbReference type="GO" id="GO:0005737">
    <property type="term" value="C:cytoplasm"/>
    <property type="evidence" value="ECO:0007669"/>
    <property type="project" value="UniProtKB-SubCell"/>
</dbReference>
<dbReference type="PANTHER" id="PTHR42891">
    <property type="entry name" value="D-GLYCERO-BETA-D-MANNO-HEPTOSE-1,7-BISPHOSPHATE 7-PHOSPHATASE"/>
    <property type="match status" value="1"/>
</dbReference>
<dbReference type="EC" id="3.1.3.-" evidence="7"/>
<evidence type="ECO:0000256" key="5">
    <source>
        <dbReference type="ARBA" id="ARBA00023277"/>
    </source>
</evidence>
<feature type="site" description="Stabilizes the phosphoryl group" evidence="9">
    <location>
        <position position="52"/>
    </location>
</feature>
<dbReference type="InterPro" id="IPR023214">
    <property type="entry name" value="HAD_sf"/>
</dbReference>
<comment type="caution">
    <text evidence="11">The sequence shown here is derived from an EMBL/GenBank/DDBJ whole genome shotgun (WGS) entry which is preliminary data.</text>
</comment>
<feature type="active site" description="Nucleophile" evidence="8">
    <location>
        <position position="8"/>
    </location>
</feature>
<comment type="cofactor">
    <cofactor evidence="10">
        <name>Mg(2+)</name>
        <dbReference type="ChEBI" id="CHEBI:18420"/>
    </cofactor>
</comment>
<organism evidence="11 12">
    <name type="scientific">Lactococcus lactis</name>
    <dbReference type="NCBI Taxonomy" id="1358"/>
    <lineage>
        <taxon>Bacteria</taxon>
        <taxon>Bacillati</taxon>
        <taxon>Bacillota</taxon>
        <taxon>Bacilli</taxon>
        <taxon>Lactobacillales</taxon>
        <taxon>Streptococcaceae</taxon>
        <taxon>Lactococcus</taxon>
    </lineage>
</organism>
<dbReference type="InterPro" id="IPR004446">
    <property type="entry name" value="Heptose_bisP_phosphatase"/>
</dbReference>
<accession>A0AAP3Z275</accession>
<evidence type="ECO:0000256" key="4">
    <source>
        <dbReference type="ARBA" id="ARBA00022801"/>
    </source>
</evidence>
<dbReference type="GO" id="GO:0016791">
    <property type="term" value="F:phosphatase activity"/>
    <property type="evidence" value="ECO:0007669"/>
    <property type="project" value="InterPro"/>
</dbReference>
<dbReference type="PANTHER" id="PTHR42891:SF1">
    <property type="entry name" value="D-GLYCERO-BETA-D-MANNO-HEPTOSE-1,7-BISPHOSPHATE 7-PHOSPHATASE"/>
    <property type="match status" value="1"/>
</dbReference>